<sequence length="573" mass="60128">MSKPKLQKAVADTAAENAGCTALPDGELTERIRAGAPSAYPAVQELRRRHMPALRGYAMLCGRNTLAGNQLAVQAFDLATQEACRGIGPEGCWGRHLLTVLQRIGLTWAAGSRRARLEPGFAAWLDDNTDVAPPYPPDSPRPRLRATSPMLTGFQRLPEQTRGVLWYAVVDDEPDATVATFVGVSPAVVPELRAKALDALRRAYIQAYLEHSGSRKCQGFRRIIEAASQPGDGRRSNDLALHLAECPSCARLTEELTRMAAGPRAVLAEGLLRWGGAAYAAGGPVRARTAAAPATIERWETRTAALPVPHISAGRRRRSGGTGGNGARRPSRLTVLVAVAVAAVVIGTLVATGSGDPAPGRDRDRARAEEPSRWEARPPAALPTAAPSVTAAPSPSPSKKPSPSPSRITGAPTKAAPAPEPPPPAPSKSTPPRPVPIAAGSGYTQVVNAASGLCLDIAGGVMEDRTDVLTAPCDGTPSQRWKLEPIGLLRSSADPDYCLDSRGATDRGVGIWSCSSVNGRNGLNLLFVVDSAGVVRPRIAPDFALEPLGDSGGGTLDFDPADGDSDQRWTAGR</sequence>
<feature type="compositionally biased region" description="Pro residues" evidence="1">
    <location>
        <begin position="394"/>
        <end position="404"/>
    </location>
</feature>
<dbReference type="SMART" id="SM00458">
    <property type="entry name" value="RICIN"/>
    <property type="match status" value="1"/>
</dbReference>
<feature type="domain" description="Ricin B lectin" evidence="3">
    <location>
        <begin position="441"/>
        <end position="572"/>
    </location>
</feature>
<feature type="region of interest" description="Disordered" evidence="1">
    <location>
        <begin position="351"/>
        <end position="439"/>
    </location>
</feature>
<evidence type="ECO:0000256" key="1">
    <source>
        <dbReference type="SAM" id="MobiDB-lite"/>
    </source>
</evidence>
<dbReference type="InterPro" id="IPR000772">
    <property type="entry name" value="Ricin_B_lectin"/>
</dbReference>
<organism evidence="4 5">
    <name type="scientific">Streptomyces kurssanovii</name>
    <dbReference type="NCBI Taxonomy" id="67312"/>
    <lineage>
        <taxon>Bacteria</taxon>
        <taxon>Bacillati</taxon>
        <taxon>Actinomycetota</taxon>
        <taxon>Actinomycetes</taxon>
        <taxon>Kitasatosporales</taxon>
        <taxon>Streptomycetaceae</taxon>
        <taxon>Streptomyces</taxon>
    </lineage>
</organism>
<feature type="compositionally biased region" description="Low complexity" evidence="1">
    <location>
        <begin position="377"/>
        <end position="393"/>
    </location>
</feature>
<keyword evidence="2" id="KW-1133">Transmembrane helix</keyword>
<name>A0ABV3HML4_9ACTN</name>
<protein>
    <submittedName>
        <fullName evidence="4">RICIN domain-containing protein</fullName>
    </submittedName>
</protein>
<feature type="region of interest" description="Disordered" evidence="1">
    <location>
        <begin position="549"/>
        <end position="573"/>
    </location>
</feature>
<keyword evidence="5" id="KW-1185">Reference proteome</keyword>
<reference evidence="4 5" key="1">
    <citation type="submission" date="2024-06" db="EMBL/GenBank/DDBJ databases">
        <title>The Natural Products Discovery Center: Release of the First 8490 Sequenced Strains for Exploring Actinobacteria Biosynthetic Diversity.</title>
        <authorList>
            <person name="Kalkreuter E."/>
            <person name="Kautsar S.A."/>
            <person name="Yang D."/>
            <person name="Bader C.D."/>
            <person name="Teijaro C.N."/>
            <person name="Fluegel L."/>
            <person name="Davis C.M."/>
            <person name="Simpson J.R."/>
            <person name="Lauterbach L."/>
            <person name="Steele A.D."/>
            <person name="Gui C."/>
            <person name="Meng S."/>
            <person name="Li G."/>
            <person name="Viehrig K."/>
            <person name="Ye F."/>
            <person name="Su P."/>
            <person name="Kiefer A.F."/>
            <person name="Nichols A."/>
            <person name="Cepeda A.J."/>
            <person name="Yan W."/>
            <person name="Fan B."/>
            <person name="Jiang Y."/>
            <person name="Adhikari A."/>
            <person name="Zheng C.-J."/>
            <person name="Schuster L."/>
            <person name="Cowan T.M."/>
            <person name="Smanski M.J."/>
            <person name="Chevrette M.G."/>
            <person name="De Carvalho L.P.S."/>
            <person name="Shen B."/>
        </authorList>
    </citation>
    <scope>NUCLEOTIDE SEQUENCE [LARGE SCALE GENOMIC DNA]</scope>
    <source>
        <strain evidence="4 5">NPDC049344</strain>
    </source>
</reference>
<comment type="caution">
    <text evidence="4">The sequence shown here is derived from an EMBL/GenBank/DDBJ whole genome shotgun (WGS) entry which is preliminary data.</text>
</comment>
<evidence type="ECO:0000256" key="2">
    <source>
        <dbReference type="SAM" id="Phobius"/>
    </source>
</evidence>
<evidence type="ECO:0000313" key="4">
    <source>
        <dbReference type="EMBL" id="MEV4679809.1"/>
    </source>
</evidence>
<feature type="compositionally biased region" description="Basic and acidic residues" evidence="1">
    <location>
        <begin position="359"/>
        <end position="376"/>
    </location>
</feature>
<feature type="transmembrane region" description="Helical" evidence="2">
    <location>
        <begin position="333"/>
        <end position="353"/>
    </location>
</feature>
<gene>
    <name evidence="4" type="ORF">AB0K36_03295</name>
</gene>
<dbReference type="RefSeq" id="WP_364587508.1">
    <property type="nucleotide sequence ID" value="NZ_JBFAQK010000002.1"/>
</dbReference>
<evidence type="ECO:0000313" key="5">
    <source>
        <dbReference type="Proteomes" id="UP001552521"/>
    </source>
</evidence>
<feature type="compositionally biased region" description="Low complexity" evidence="1">
    <location>
        <begin position="405"/>
        <end position="417"/>
    </location>
</feature>
<feature type="compositionally biased region" description="Pro residues" evidence="1">
    <location>
        <begin position="418"/>
        <end position="435"/>
    </location>
</feature>
<dbReference type="InterPro" id="IPR035992">
    <property type="entry name" value="Ricin_B-like_lectins"/>
</dbReference>
<dbReference type="Gene3D" id="2.80.10.50">
    <property type="match status" value="1"/>
</dbReference>
<keyword evidence="2" id="KW-0812">Transmembrane</keyword>
<dbReference type="Proteomes" id="UP001552521">
    <property type="component" value="Unassembled WGS sequence"/>
</dbReference>
<dbReference type="EMBL" id="JBFAQK010000002">
    <property type="protein sequence ID" value="MEV4679809.1"/>
    <property type="molecule type" value="Genomic_DNA"/>
</dbReference>
<dbReference type="PROSITE" id="PS50231">
    <property type="entry name" value="RICIN_B_LECTIN"/>
    <property type="match status" value="1"/>
</dbReference>
<dbReference type="Pfam" id="PF00652">
    <property type="entry name" value="Ricin_B_lectin"/>
    <property type="match status" value="1"/>
</dbReference>
<feature type="region of interest" description="Disordered" evidence="1">
    <location>
        <begin position="305"/>
        <end position="329"/>
    </location>
</feature>
<proteinExistence type="predicted"/>
<evidence type="ECO:0000259" key="3">
    <source>
        <dbReference type="SMART" id="SM00458"/>
    </source>
</evidence>
<accession>A0ABV3HML4</accession>
<keyword evidence="2" id="KW-0472">Membrane</keyword>
<dbReference type="SUPFAM" id="SSF50370">
    <property type="entry name" value="Ricin B-like lectins"/>
    <property type="match status" value="1"/>
</dbReference>